<dbReference type="PROSITE" id="PS51910">
    <property type="entry name" value="GH18_2"/>
    <property type="match status" value="1"/>
</dbReference>
<dbReference type="InterPro" id="IPR017853">
    <property type="entry name" value="GH"/>
</dbReference>
<dbReference type="GO" id="GO:0005975">
    <property type="term" value="P:carbohydrate metabolic process"/>
    <property type="evidence" value="ECO:0007669"/>
    <property type="project" value="InterPro"/>
</dbReference>
<dbReference type="PANTHER" id="PTHR11177">
    <property type="entry name" value="CHITINASE"/>
    <property type="match status" value="1"/>
</dbReference>
<keyword evidence="2" id="KW-0147">Chitin-binding</keyword>
<keyword evidence="6" id="KW-0378">Hydrolase</keyword>
<dbReference type="Pfam" id="PF00704">
    <property type="entry name" value="Glyco_hydro_18"/>
    <property type="match status" value="1"/>
</dbReference>
<feature type="domain" description="Chitin-binding type-2" evidence="4">
    <location>
        <begin position="404"/>
        <end position="464"/>
    </location>
</feature>
<evidence type="ECO:0000256" key="3">
    <source>
        <dbReference type="ARBA" id="ARBA00023157"/>
    </source>
</evidence>
<dbReference type="InterPro" id="IPR036508">
    <property type="entry name" value="Chitin-bd_dom_sf"/>
</dbReference>
<sequence length="594" mass="67967">DLKFKFSTKHIIGIVMSPLNERIQSYNLLEINNLVDYVNVEAFDYYGPWNKKTGLMSPLGKMNEQILLEAYMNIEGTMGYLKSLGLSMEKIVLGLAAYSRSFTLQHPMANRINDLTSGNGFSGSFTKTNGMLSYYELCEATKHGQWTEKWHPLAQVPFMYHQTEWISYENKESLSKKIEFVKTNNLAGACVYSIDLDDFRGLFCKKGPYPFLKMSLGLLATWFRKPKKDTIQISPPNEGLNNATEPEFRTKISIWNESRSKMLKKMTLSLNFNSSDEKSEKKHESTPRISFILITPRAIEKKSITYKRESKKIEEKKNGKMPTATFEAPKTNEISLTKKTSPLIDRPKQGPIISILNTFASAEKDEVDMSPVALKLISDSVQTFHSEKSFQNQNGLKNMTAGAKKKCDGKANGIYREENDCSAFYVCENKAQQELHEFRCPDGLIFSMRDCTCDWPQIHSPCIIPLLETLCKATDIKENNENEVFTKAIVSFNPTTTNPTTKLILLSTMVTQQFQQEFKKNEIFTCSNKQQGTYPDPYDCTKFYYCQPMSNIAKILAHEFKCPHGLHFNVNICRCDWPVNKNCKIPNHISYPCW</sequence>
<keyword evidence="7" id="KW-1185">Reference proteome</keyword>
<dbReference type="EMBL" id="REGN01002888">
    <property type="protein sequence ID" value="RNA25654.1"/>
    <property type="molecule type" value="Genomic_DNA"/>
</dbReference>
<feature type="non-terminal residue" evidence="6">
    <location>
        <position position="1"/>
    </location>
</feature>
<dbReference type="GO" id="GO:0008843">
    <property type="term" value="F:endochitinase activity"/>
    <property type="evidence" value="ECO:0007669"/>
    <property type="project" value="UniProtKB-EC"/>
</dbReference>
<evidence type="ECO:0000313" key="7">
    <source>
        <dbReference type="Proteomes" id="UP000276133"/>
    </source>
</evidence>
<comment type="similarity">
    <text evidence="1">Belongs to the glycosyl hydrolase 18 family. Chitinase class II subfamily.</text>
</comment>
<name>A0A3M7RQ30_BRAPC</name>
<evidence type="ECO:0000259" key="4">
    <source>
        <dbReference type="PROSITE" id="PS50940"/>
    </source>
</evidence>
<accession>A0A3M7RQ30</accession>
<dbReference type="Pfam" id="PF01607">
    <property type="entry name" value="CBM_14"/>
    <property type="match status" value="2"/>
</dbReference>
<comment type="caution">
    <text evidence="6">The sequence shown here is derived from an EMBL/GenBank/DDBJ whole genome shotgun (WGS) entry which is preliminary data.</text>
</comment>
<dbReference type="InterPro" id="IPR011583">
    <property type="entry name" value="Chitinase_II/V-like_cat"/>
</dbReference>
<dbReference type="InterPro" id="IPR001223">
    <property type="entry name" value="Glyco_hydro18_cat"/>
</dbReference>
<dbReference type="SMART" id="SM00494">
    <property type="entry name" value="ChtBD2"/>
    <property type="match status" value="2"/>
</dbReference>
<keyword evidence="6" id="KW-0326">Glycosidase</keyword>
<dbReference type="InterPro" id="IPR002557">
    <property type="entry name" value="Chitin-bd_dom"/>
</dbReference>
<dbReference type="GO" id="GO:0006032">
    <property type="term" value="P:chitin catabolic process"/>
    <property type="evidence" value="ECO:0007669"/>
    <property type="project" value="TreeGrafter"/>
</dbReference>
<dbReference type="Proteomes" id="UP000276133">
    <property type="component" value="Unassembled WGS sequence"/>
</dbReference>
<evidence type="ECO:0000259" key="5">
    <source>
        <dbReference type="PROSITE" id="PS51910"/>
    </source>
</evidence>
<dbReference type="AlphaFoldDB" id="A0A3M7RQ30"/>
<dbReference type="EC" id="3.2.1.14" evidence="6"/>
<dbReference type="InterPro" id="IPR050314">
    <property type="entry name" value="Glycosyl_Hydrlase_18"/>
</dbReference>
<gene>
    <name evidence="6" type="ORF">BpHYR1_017053</name>
</gene>
<dbReference type="Gene3D" id="2.170.140.10">
    <property type="entry name" value="Chitin binding domain"/>
    <property type="match status" value="1"/>
</dbReference>
<dbReference type="GO" id="GO:0008061">
    <property type="term" value="F:chitin binding"/>
    <property type="evidence" value="ECO:0007669"/>
    <property type="project" value="UniProtKB-KW"/>
</dbReference>
<dbReference type="SUPFAM" id="SSF54556">
    <property type="entry name" value="Chitinase insertion domain"/>
    <property type="match status" value="1"/>
</dbReference>
<keyword evidence="3" id="KW-1015">Disulfide bond</keyword>
<feature type="domain" description="GH18" evidence="5">
    <location>
        <begin position="1"/>
        <end position="222"/>
    </location>
</feature>
<proteinExistence type="inferred from homology"/>
<evidence type="ECO:0000256" key="1">
    <source>
        <dbReference type="ARBA" id="ARBA00009121"/>
    </source>
</evidence>
<dbReference type="FunFam" id="3.10.50.10:FF:000001">
    <property type="entry name" value="Chitinase 3-like 1"/>
    <property type="match status" value="1"/>
</dbReference>
<dbReference type="Gene3D" id="3.20.20.80">
    <property type="entry name" value="Glycosidases"/>
    <property type="match status" value="2"/>
</dbReference>
<dbReference type="SMART" id="SM00636">
    <property type="entry name" value="Glyco_18"/>
    <property type="match status" value="1"/>
</dbReference>
<dbReference type="PANTHER" id="PTHR11177:SF317">
    <property type="entry name" value="CHITINASE 12-RELATED"/>
    <property type="match status" value="1"/>
</dbReference>
<dbReference type="InterPro" id="IPR029070">
    <property type="entry name" value="Chitinase_insertion_sf"/>
</dbReference>
<evidence type="ECO:0000313" key="6">
    <source>
        <dbReference type="EMBL" id="RNA25654.1"/>
    </source>
</evidence>
<evidence type="ECO:0000256" key="2">
    <source>
        <dbReference type="ARBA" id="ARBA00022669"/>
    </source>
</evidence>
<dbReference type="GO" id="GO:0005576">
    <property type="term" value="C:extracellular region"/>
    <property type="evidence" value="ECO:0007669"/>
    <property type="project" value="InterPro"/>
</dbReference>
<dbReference type="SUPFAM" id="SSF57625">
    <property type="entry name" value="Invertebrate chitin-binding proteins"/>
    <property type="match status" value="2"/>
</dbReference>
<dbReference type="SUPFAM" id="SSF51445">
    <property type="entry name" value="(Trans)glycosidases"/>
    <property type="match status" value="1"/>
</dbReference>
<reference evidence="6 7" key="1">
    <citation type="journal article" date="2018" name="Sci. Rep.">
        <title>Genomic signatures of local adaptation to the degree of environmental predictability in rotifers.</title>
        <authorList>
            <person name="Franch-Gras L."/>
            <person name="Hahn C."/>
            <person name="Garcia-Roger E.M."/>
            <person name="Carmona M.J."/>
            <person name="Serra M."/>
            <person name="Gomez A."/>
        </authorList>
    </citation>
    <scope>NUCLEOTIDE SEQUENCE [LARGE SCALE GENOMIC DNA]</scope>
    <source>
        <strain evidence="6">HYR1</strain>
    </source>
</reference>
<dbReference type="OrthoDB" id="76388at2759"/>
<dbReference type="PROSITE" id="PS50940">
    <property type="entry name" value="CHIT_BIND_II"/>
    <property type="match status" value="2"/>
</dbReference>
<dbReference type="STRING" id="10195.A0A3M7RQ30"/>
<protein>
    <submittedName>
        <fullName evidence="6">Acidic mammalian chitinase isoform X2</fullName>
        <ecNumber evidence="6">3.2.1.14</ecNumber>
    </submittedName>
</protein>
<feature type="domain" description="Chitin-binding type-2" evidence="4">
    <location>
        <begin position="523"/>
        <end position="585"/>
    </location>
</feature>
<dbReference type="Gene3D" id="3.10.50.10">
    <property type="match status" value="1"/>
</dbReference>
<organism evidence="6 7">
    <name type="scientific">Brachionus plicatilis</name>
    <name type="common">Marine rotifer</name>
    <name type="synonym">Brachionus muelleri</name>
    <dbReference type="NCBI Taxonomy" id="10195"/>
    <lineage>
        <taxon>Eukaryota</taxon>
        <taxon>Metazoa</taxon>
        <taxon>Spiralia</taxon>
        <taxon>Gnathifera</taxon>
        <taxon>Rotifera</taxon>
        <taxon>Eurotatoria</taxon>
        <taxon>Monogononta</taxon>
        <taxon>Pseudotrocha</taxon>
        <taxon>Ploima</taxon>
        <taxon>Brachionidae</taxon>
        <taxon>Brachionus</taxon>
    </lineage>
</organism>